<organism evidence="1 2">
    <name type="scientific">Dothistroma septosporum (strain NZE10 / CBS 128990)</name>
    <name type="common">Red band needle blight fungus</name>
    <name type="synonym">Mycosphaerella pini</name>
    <dbReference type="NCBI Taxonomy" id="675120"/>
    <lineage>
        <taxon>Eukaryota</taxon>
        <taxon>Fungi</taxon>
        <taxon>Dikarya</taxon>
        <taxon>Ascomycota</taxon>
        <taxon>Pezizomycotina</taxon>
        <taxon>Dothideomycetes</taxon>
        <taxon>Dothideomycetidae</taxon>
        <taxon>Mycosphaerellales</taxon>
        <taxon>Mycosphaerellaceae</taxon>
        <taxon>Dothistroma</taxon>
    </lineage>
</organism>
<dbReference type="AlphaFoldDB" id="N1PMG6"/>
<protein>
    <submittedName>
        <fullName evidence="1">Uncharacterized protein</fullName>
    </submittedName>
</protein>
<evidence type="ECO:0000313" key="1">
    <source>
        <dbReference type="EMBL" id="EME44606.1"/>
    </source>
</evidence>
<accession>N1PMG6</accession>
<keyword evidence="2" id="KW-1185">Reference proteome</keyword>
<reference evidence="2" key="1">
    <citation type="journal article" date="2012" name="PLoS Genet.">
        <title>The genomes of the fungal plant pathogens Cladosporium fulvum and Dothistroma septosporum reveal adaptation to different hosts and lifestyles but also signatures of common ancestry.</title>
        <authorList>
            <person name="de Wit P.J.G.M."/>
            <person name="van der Burgt A."/>
            <person name="Oekmen B."/>
            <person name="Stergiopoulos I."/>
            <person name="Abd-Elsalam K.A."/>
            <person name="Aerts A.L."/>
            <person name="Bahkali A.H."/>
            <person name="Beenen H.G."/>
            <person name="Chettri P."/>
            <person name="Cox M.P."/>
            <person name="Datema E."/>
            <person name="de Vries R.P."/>
            <person name="Dhillon B."/>
            <person name="Ganley A.R."/>
            <person name="Griffiths S.A."/>
            <person name="Guo Y."/>
            <person name="Hamelin R.C."/>
            <person name="Henrissat B."/>
            <person name="Kabir M.S."/>
            <person name="Jashni M.K."/>
            <person name="Kema G."/>
            <person name="Klaubauf S."/>
            <person name="Lapidus A."/>
            <person name="Levasseur A."/>
            <person name="Lindquist E."/>
            <person name="Mehrabi R."/>
            <person name="Ohm R.A."/>
            <person name="Owen T.J."/>
            <person name="Salamov A."/>
            <person name="Schwelm A."/>
            <person name="Schijlen E."/>
            <person name="Sun H."/>
            <person name="van den Burg H.A."/>
            <person name="van Ham R.C.H.J."/>
            <person name="Zhang S."/>
            <person name="Goodwin S.B."/>
            <person name="Grigoriev I.V."/>
            <person name="Collemare J."/>
            <person name="Bradshaw R.E."/>
        </authorList>
    </citation>
    <scope>NUCLEOTIDE SEQUENCE [LARGE SCALE GENOMIC DNA]</scope>
    <source>
        <strain evidence="2">NZE10 / CBS 128990</strain>
    </source>
</reference>
<proteinExistence type="predicted"/>
<feature type="non-terminal residue" evidence="1">
    <location>
        <position position="1"/>
    </location>
</feature>
<dbReference type="EMBL" id="KB446539">
    <property type="protein sequence ID" value="EME44606.1"/>
    <property type="molecule type" value="Genomic_DNA"/>
</dbReference>
<dbReference type="Proteomes" id="UP000016933">
    <property type="component" value="Unassembled WGS sequence"/>
</dbReference>
<dbReference type="HOGENOM" id="CLU_2326297_0_0_1"/>
<reference evidence="1 2" key="2">
    <citation type="journal article" date="2012" name="PLoS Pathog.">
        <title>Diverse lifestyles and strategies of plant pathogenesis encoded in the genomes of eighteen Dothideomycetes fungi.</title>
        <authorList>
            <person name="Ohm R.A."/>
            <person name="Feau N."/>
            <person name="Henrissat B."/>
            <person name="Schoch C.L."/>
            <person name="Horwitz B.A."/>
            <person name="Barry K.W."/>
            <person name="Condon B.J."/>
            <person name="Copeland A.C."/>
            <person name="Dhillon B."/>
            <person name="Glaser F."/>
            <person name="Hesse C.N."/>
            <person name="Kosti I."/>
            <person name="LaButti K."/>
            <person name="Lindquist E.A."/>
            <person name="Lucas S."/>
            <person name="Salamov A.A."/>
            <person name="Bradshaw R.E."/>
            <person name="Ciuffetti L."/>
            <person name="Hamelin R.C."/>
            <person name="Kema G.H.J."/>
            <person name="Lawrence C."/>
            <person name="Scott J.A."/>
            <person name="Spatafora J.W."/>
            <person name="Turgeon B.G."/>
            <person name="de Wit P.J.G.M."/>
            <person name="Zhong S."/>
            <person name="Goodwin S.B."/>
            <person name="Grigoriev I.V."/>
        </authorList>
    </citation>
    <scope>NUCLEOTIDE SEQUENCE [LARGE SCALE GENOMIC DNA]</scope>
    <source>
        <strain evidence="2">NZE10 / CBS 128990</strain>
    </source>
</reference>
<evidence type="ECO:0000313" key="2">
    <source>
        <dbReference type="Proteomes" id="UP000016933"/>
    </source>
</evidence>
<sequence>SRQLEHSRVPVVRACASTSFGSSGTLARLSIAFSGKHLPCDIGNTSVSIIFCSNTTADTCWRTVFLYQPPALRPVRTICPHLALRGLKRDGHLLPLRQR</sequence>
<gene>
    <name evidence="1" type="ORF">DOTSEDRAFT_44763</name>
</gene>
<name>N1PMG6_DOTSN</name>